<feature type="coiled-coil region" evidence="1">
    <location>
        <begin position="219"/>
        <end position="282"/>
    </location>
</feature>
<evidence type="ECO:0000313" key="2">
    <source>
        <dbReference type="EMBL" id="OHS93854.1"/>
    </source>
</evidence>
<name>A0A1J4J357_9EUKA</name>
<feature type="coiled-coil region" evidence="1">
    <location>
        <begin position="19"/>
        <end position="105"/>
    </location>
</feature>
<accession>A0A1J4J357</accession>
<reference evidence="2" key="1">
    <citation type="submission" date="2016-10" db="EMBL/GenBank/DDBJ databases">
        <authorList>
            <person name="Benchimol M."/>
            <person name="Almeida L.G."/>
            <person name="Vasconcelos A.T."/>
            <person name="Perreira-Neves A."/>
            <person name="Rosa I.A."/>
            <person name="Tasca T."/>
            <person name="Bogo M.R."/>
            <person name="de Souza W."/>
        </authorList>
    </citation>
    <scope>NUCLEOTIDE SEQUENCE [LARGE SCALE GENOMIC DNA]</scope>
    <source>
        <strain evidence="2">K</strain>
    </source>
</reference>
<organism evidence="2 3">
    <name type="scientific">Tritrichomonas foetus</name>
    <dbReference type="NCBI Taxonomy" id="1144522"/>
    <lineage>
        <taxon>Eukaryota</taxon>
        <taxon>Metamonada</taxon>
        <taxon>Parabasalia</taxon>
        <taxon>Tritrichomonadida</taxon>
        <taxon>Tritrichomonadidae</taxon>
        <taxon>Tritrichomonas</taxon>
    </lineage>
</organism>
<protein>
    <submittedName>
        <fullName evidence="2">Kinetoplast-associated protein</fullName>
    </submittedName>
</protein>
<keyword evidence="3" id="KW-1185">Reference proteome</keyword>
<feature type="coiled-coil region" evidence="1">
    <location>
        <begin position="322"/>
        <end position="363"/>
    </location>
</feature>
<keyword evidence="1" id="KW-0175">Coiled coil</keyword>
<evidence type="ECO:0000313" key="3">
    <source>
        <dbReference type="Proteomes" id="UP000179807"/>
    </source>
</evidence>
<gene>
    <name evidence="2" type="ORF">TRFO_02381</name>
</gene>
<sequence length="376" mass="44174">MRGTGTTRTVHNTYGQSKIEKINMEAKEILSQKEEEIRKFEEAVEEAEKQLAKLKSQVEKKEEYYNNLMNEDDQKSDSDDDDVDLDKLKETLDAEFQQARATHEEELQTLQEGFAVHLREAEEWCDTHAENLFTEKKAELDDLQLELSRLKAQMNENAFSNTQSKTKLFQQSKALSLQNAKRIAELDSQLSELAAVTREELREVKTKRDECFVAVQVRETEHANEIDKYRRELSQREEKYNNHLSILDEQYENEKKRYEQHLKALNSKKTNLERVLAQIEKHHEAQLQTTLNDIERMKSTIYQSQARDDKSIMESKSYVTQVQTIQRDCRHLEQEISLVNSEIDELKEENKLLQNELRHLDSGISSSKMVSRGKRF</sequence>
<dbReference type="EMBL" id="MLAK01001370">
    <property type="protein sequence ID" value="OHS93854.1"/>
    <property type="molecule type" value="Genomic_DNA"/>
</dbReference>
<comment type="caution">
    <text evidence="2">The sequence shown here is derived from an EMBL/GenBank/DDBJ whole genome shotgun (WGS) entry which is preliminary data.</text>
</comment>
<dbReference type="GeneID" id="94825360"/>
<dbReference type="VEuPathDB" id="TrichDB:TRFO_02381"/>
<dbReference type="OrthoDB" id="10556292at2759"/>
<dbReference type="AlphaFoldDB" id="A0A1J4J357"/>
<evidence type="ECO:0000256" key="1">
    <source>
        <dbReference type="SAM" id="Coils"/>
    </source>
</evidence>
<dbReference type="RefSeq" id="XP_068346991.1">
    <property type="nucleotide sequence ID" value="XM_068490656.1"/>
</dbReference>
<proteinExistence type="predicted"/>
<dbReference type="Proteomes" id="UP000179807">
    <property type="component" value="Unassembled WGS sequence"/>
</dbReference>